<protein>
    <submittedName>
        <fullName evidence="2">Uncharacterized protein</fullName>
    </submittedName>
</protein>
<feature type="compositionally biased region" description="Basic and acidic residues" evidence="1">
    <location>
        <begin position="519"/>
        <end position="536"/>
    </location>
</feature>
<dbReference type="AlphaFoldDB" id="A0A0J9SFS9"/>
<feature type="compositionally biased region" description="Basic and acidic residues" evidence="1">
    <location>
        <begin position="477"/>
        <end position="492"/>
    </location>
</feature>
<dbReference type="OrthoDB" id="377352at2759"/>
<dbReference type="EMBL" id="KQ234242">
    <property type="protein sequence ID" value="KMZ81506.1"/>
    <property type="molecule type" value="Genomic_DNA"/>
</dbReference>
<evidence type="ECO:0000313" key="2">
    <source>
        <dbReference type="EMBL" id="KMZ81506.1"/>
    </source>
</evidence>
<feature type="compositionally biased region" description="Basic and acidic residues" evidence="1">
    <location>
        <begin position="841"/>
        <end position="855"/>
    </location>
</feature>
<feature type="compositionally biased region" description="Polar residues" evidence="1">
    <location>
        <begin position="744"/>
        <end position="753"/>
    </location>
</feature>
<name>A0A0J9SFS9_PLAVI</name>
<feature type="compositionally biased region" description="Gly residues" evidence="1">
    <location>
        <begin position="98"/>
        <end position="109"/>
    </location>
</feature>
<feature type="region of interest" description="Disordered" evidence="1">
    <location>
        <begin position="464"/>
        <end position="601"/>
    </location>
</feature>
<gene>
    <name evidence="2" type="ORF">PVIIG_03360</name>
</gene>
<feature type="region of interest" description="Disordered" evidence="1">
    <location>
        <begin position="822"/>
        <end position="855"/>
    </location>
</feature>
<accession>A0A0J9SFS9</accession>
<reference evidence="2 3" key="1">
    <citation type="submission" date="2011-08" db="EMBL/GenBank/DDBJ databases">
        <title>The Genome Sequence of Plasmodium vivax India VII.</title>
        <authorList>
            <consortium name="The Broad Institute Genome Sequencing Platform"/>
            <consortium name="The Broad Institute Genome Sequencing Center for Infectious Disease"/>
            <person name="Neafsey D."/>
            <person name="Carlton J."/>
            <person name="Barnwell J."/>
            <person name="Collins W."/>
            <person name="Escalante A."/>
            <person name="Mullikin J."/>
            <person name="Saul A."/>
            <person name="Guigo R."/>
            <person name="Camara F."/>
            <person name="Young S.K."/>
            <person name="Zeng Q."/>
            <person name="Gargeya S."/>
            <person name="Fitzgerald M."/>
            <person name="Haas B."/>
            <person name="Abouelleil A."/>
            <person name="Alvarado L."/>
            <person name="Arachchi H.M."/>
            <person name="Berlin A."/>
            <person name="Brown A."/>
            <person name="Chapman S.B."/>
            <person name="Chen Z."/>
            <person name="Dunbar C."/>
            <person name="Freedman E."/>
            <person name="Gearin G."/>
            <person name="Gellesch M."/>
            <person name="Goldberg J."/>
            <person name="Griggs A."/>
            <person name="Gujja S."/>
            <person name="Heiman D."/>
            <person name="Howarth C."/>
            <person name="Larson L."/>
            <person name="Lui A."/>
            <person name="MacDonald P.J.P."/>
            <person name="Montmayeur A."/>
            <person name="Murphy C."/>
            <person name="Neiman D."/>
            <person name="Pearson M."/>
            <person name="Priest M."/>
            <person name="Roberts A."/>
            <person name="Saif S."/>
            <person name="Shea T."/>
            <person name="Shenoy N."/>
            <person name="Sisk P."/>
            <person name="Stolte C."/>
            <person name="Sykes S."/>
            <person name="Wortman J."/>
            <person name="Nusbaum C."/>
            <person name="Birren B."/>
        </authorList>
    </citation>
    <scope>NUCLEOTIDE SEQUENCE [LARGE SCALE GENOMIC DNA]</scope>
    <source>
        <strain evidence="2 3">India VII</strain>
    </source>
</reference>
<feature type="compositionally biased region" description="Basic and acidic residues" evidence="1">
    <location>
        <begin position="113"/>
        <end position="122"/>
    </location>
</feature>
<feature type="region of interest" description="Disordered" evidence="1">
    <location>
        <begin position="663"/>
        <end position="774"/>
    </location>
</feature>
<dbReference type="Proteomes" id="UP000053562">
    <property type="component" value="Unassembled WGS sequence"/>
</dbReference>
<organism evidence="2 3">
    <name type="scientific">Plasmodium vivax India VII</name>
    <dbReference type="NCBI Taxonomy" id="1077284"/>
    <lineage>
        <taxon>Eukaryota</taxon>
        <taxon>Sar</taxon>
        <taxon>Alveolata</taxon>
        <taxon>Apicomplexa</taxon>
        <taxon>Aconoidasida</taxon>
        <taxon>Haemosporida</taxon>
        <taxon>Plasmodiidae</taxon>
        <taxon>Plasmodium</taxon>
        <taxon>Plasmodium (Plasmodium)</taxon>
    </lineage>
</organism>
<feature type="region of interest" description="Disordered" evidence="1">
    <location>
        <begin position="98"/>
        <end position="122"/>
    </location>
</feature>
<feature type="compositionally biased region" description="Basic and acidic residues" evidence="1">
    <location>
        <begin position="575"/>
        <end position="601"/>
    </location>
</feature>
<evidence type="ECO:0000313" key="3">
    <source>
        <dbReference type="Proteomes" id="UP000053562"/>
    </source>
</evidence>
<sequence>MEVVIKRPYIEVFERILKLFTSVSEHLHLRLTRSRLELIGSNSLTNELVIHVDKKLFSLGSVRCEEKSASGSLSSKDLYHCLFSYQIARLLRSGGGRGGSGGDAGGGAPGDDSVNRVNRDDRADRATTGAVSKLILKFNKGNDTLEVAVKFKKRKTHCSAVLKLRPFCNPLKSHVYRNESIIQVEPTLFLINLKDLANERNVFLKNTDDSLILSAIETSDFSLNKEKIKREHFFYNNKSISIPSSKTKYFFKNKKFEDHTLALPLTDLKLIVKFCSDLNLLCLFSTKNFKENVVISFGGVIPRILEKNRRSICSRREMRETRQIQQIPHLRQTHWGEATPRVGHTEGISNHSVYAKSPCPVRTPHAEGKEERAPQPCVFYLSDENDSSDEYDSDVDEIDQQALYPSPARGQADWGNADEQNYNDVITGRIHFTSYFNMSCNFNDYKLRGDDLVRGDDVVRECLAGPSPREGTGESLPVRRVDIQDSRVDIHDSGANLPDSRAETHDGGATPPPGLAQVDQRHLPMGERTPERREVSTGENAPGKMPTEHPEKTIHQTCNIKSEQERLNGSYKRGNPTEEDPHHESKSRKREPEERGAYPDLREEVGAFTKEATRRIEPPSEDLNYDEFIRGNKKQEDGFFQMELQMKQLERTLDMVDRMEQLNRGSEMGEKGGNPYVASPPKVVDQKMGKKKTDKAECPPSNVCEANKRGSNLRKTPKRGWLPSCEGDSAEANTRHPLDPPSEECNSLDSENFYSVGEEGDSPSTPSTQTKQDEECESYFDDVYAKYHWCDSLGRIKRRLCERGDQVRTGWYVAHQSCSQGRGAEKRLPPRASRSSHYRRLSKDTDGGAHSWRGEQQREGFREECMELRRKECVEGTYPYRLRQDERFRCRKDGAPRRRLPWMSQ</sequence>
<evidence type="ECO:0000256" key="1">
    <source>
        <dbReference type="SAM" id="MobiDB-lite"/>
    </source>
</evidence>
<proteinExistence type="predicted"/>